<accession>A0A2R5HJA1</accession>
<organism evidence="3 4">
    <name type="scientific">Lactococcus termiticola</name>
    <dbReference type="NCBI Taxonomy" id="2169526"/>
    <lineage>
        <taxon>Bacteria</taxon>
        <taxon>Bacillati</taxon>
        <taxon>Bacillota</taxon>
        <taxon>Bacilli</taxon>
        <taxon>Lactobacillales</taxon>
        <taxon>Streptococcaceae</taxon>
        <taxon>Lactococcus</taxon>
    </lineage>
</organism>
<comment type="caution">
    <text evidence="3">The sequence shown here is derived from an EMBL/GenBank/DDBJ whole genome shotgun (WGS) entry which is preliminary data.</text>
</comment>
<name>A0A2R5HJA1_9LACT</name>
<dbReference type="Proteomes" id="UP000245021">
    <property type="component" value="Unassembled WGS sequence"/>
</dbReference>
<dbReference type="RefSeq" id="WP_109245575.1">
    <property type="nucleotide sequence ID" value="NZ_BFFO01000003.1"/>
</dbReference>
<reference evidence="3 4" key="1">
    <citation type="journal article" date="2018" name="Genome Announc.">
        <title>Draft Genome Sequence of Lactococcus sp. Strain NtB2 (JCM 32569), Isolated from the Gut of the Higher Termite Nasutitermes takasagoensis.</title>
        <authorList>
            <person name="Noda S."/>
            <person name="Aihara C."/>
            <person name="Yuki M."/>
            <person name="Ohkuma M."/>
        </authorList>
    </citation>
    <scope>NUCLEOTIDE SEQUENCE [LARGE SCALE GENOMIC DNA]</scope>
    <source>
        <strain evidence="3 4">NtB2</strain>
    </source>
</reference>
<protein>
    <recommendedName>
        <fullName evidence="5">DUF2325 domain-containing protein</fullName>
    </recommendedName>
</protein>
<evidence type="ECO:0000313" key="4">
    <source>
        <dbReference type="Proteomes" id="UP000245021"/>
    </source>
</evidence>
<dbReference type="AlphaFoldDB" id="A0A2R5HJA1"/>
<dbReference type="OrthoDB" id="2243841at2"/>
<evidence type="ECO:0000256" key="1">
    <source>
        <dbReference type="ARBA" id="ARBA00007189"/>
    </source>
</evidence>
<evidence type="ECO:0000313" key="3">
    <source>
        <dbReference type="EMBL" id="GBG96608.1"/>
    </source>
</evidence>
<proteinExistence type="inferred from homology"/>
<evidence type="ECO:0008006" key="5">
    <source>
        <dbReference type="Google" id="ProtNLM"/>
    </source>
</evidence>
<dbReference type="EMBL" id="BFFO01000003">
    <property type="protein sequence ID" value="GBG96608.1"/>
    <property type="molecule type" value="Genomic_DNA"/>
</dbReference>
<feature type="region of interest" description="Disordered" evidence="2">
    <location>
        <begin position="104"/>
        <end position="140"/>
    </location>
</feature>
<comment type="similarity">
    <text evidence="1">Belongs to the UPF0751 family.</text>
</comment>
<sequence length="162" mass="18148">MRTILILSEAKYWGDLKAGLAKAGLAFLGFDKKKPNRAEIERLVAKSDLIIMRNQNVAHHSVSFAKEAAKATGKPFWIAHSFGLETILAKVGEFFPEESFELKLTSPKEKASKKAPASAKPKLSEDKSAQPKAKKKLKPMETALKNIQIEEEVDFTRDFKKY</sequence>
<keyword evidence="4" id="KW-1185">Reference proteome</keyword>
<gene>
    <name evidence="3" type="ORF">NtB2_00722</name>
</gene>
<dbReference type="InterPro" id="IPR016772">
    <property type="entry name" value="UCP020408"/>
</dbReference>
<evidence type="ECO:0000256" key="2">
    <source>
        <dbReference type="SAM" id="MobiDB-lite"/>
    </source>
</evidence>
<dbReference type="Pfam" id="PF10087">
    <property type="entry name" value="DUF2325"/>
    <property type="match status" value="1"/>
</dbReference>